<reference evidence="3 4" key="1">
    <citation type="submission" date="2018-04" db="EMBL/GenBank/DDBJ databases">
        <title>Genomic Encyclopedia of Type Strains, Phase IV (KMG-IV): sequencing the most valuable type-strain genomes for metagenomic binning, comparative biology and taxonomic classification.</title>
        <authorList>
            <person name="Goeker M."/>
        </authorList>
    </citation>
    <scope>NUCLEOTIDE SEQUENCE [LARGE SCALE GENOMIC DNA]</scope>
    <source>
        <strain evidence="3 4">DSM 10065</strain>
    </source>
</reference>
<keyword evidence="1" id="KW-1133">Transmembrane helix</keyword>
<dbReference type="PANTHER" id="PTHR36698:SF2">
    <property type="entry name" value="MCE_MLAD DOMAIN-CONTAINING PROTEIN"/>
    <property type="match status" value="1"/>
</dbReference>
<keyword evidence="1" id="KW-0812">Transmembrane</keyword>
<evidence type="ECO:0000313" key="4">
    <source>
        <dbReference type="Proteomes" id="UP000246145"/>
    </source>
</evidence>
<evidence type="ECO:0000256" key="1">
    <source>
        <dbReference type="SAM" id="Phobius"/>
    </source>
</evidence>
<evidence type="ECO:0000259" key="2">
    <source>
        <dbReference type="Pfam" id="PF02470"/>
    </source>
</evidence>
<organism evidence="3 4">
    <name type="scientific">Pusillimonas noertemannii</name>
    <dbReference type="NCBI Taxonomy" id="305977"/>
    <lineage>
        <taxon>Bacteria</taxon>
        <taxon>Pseudomonadati</taxon>
        <taxon>Pseudomonadota</taxon>
        <taxon>Betaproteobacteria</taxon>
        <taxon>Burkholderiales</taxon>
        <taxon>Alcaligenaceae</taxon>
        <taxon>Pusillimonas</taxon>
    </lineage>
</organism>
<dbReference type="Proteomes" id="UP000246145">
    <property type="component" value="Unassembled WGS sequence"/>
</dbReference>
<feature type="domain" description="Mce/MlaD" evidence="2">
    <location>
        <begin position="38"/>
        <end position="116"/>
    </location>
</feature>
<dbReference type="OrthoDB" id="5294672at2"/>
<keyword evidence="4" id="KW-1185">Reference proteome</keyword>
<dbReference type="EMBL" id="QEKO01000001">
    <property type="protein sequence ID" value="PVY68814.1"/>
    <property type="molecule type" value="Genomic_DNA"/>
</dbReference>
<accession>A0A2U1CSL0</accession>
<proteinExistence type="predicted"/>
<protein>
    <submittedName>
        <fullName evidence="3">Phospholipid/cholesterol/gamma-HCH transport system substrate-binding protein</fullName>
    </submittedName>
</protein>
<comment type="caution">
    <text evidence="3">The sequence shown here is derived from an EMBL/GenBank/DDBJ whole genome shotgun (WGS) entry which is preliminary data.</text>
</comment>
<name>A0A2U1CSL0_9BURK</name>
<dbReference type="InterPro" id="IPR003399">
    <property type="entry name" value="Mce/MlaD"/>
</dbReference>
<feature type="transmembrane region" description="Helical" evidence="1">
    <location>
        <begin position="6"/>
        <end position="28"/>
    </location>
</feature>
<sequence>MEPRAHHVLIGAFTVAVAILAVLAALWLGKAGQNAGERHFVVIFNEAVRGLMVGSAVQYNGIQVGEVLELSLDPTNPAVVRARIKVQDNIPIKQDTRARLVLTGITGASVIGLSGGSPDSPELPQPESGDPVIIATPSPITQLLANSDNLMTNLTALVMSAQQVLSPENAERISQSLANLEQLTAALSGQSGNMSELTEAVTQASREANEALAQATVLMRRADTLLDKQGTATLQGVQRAMASLESTGKSLDLLINENRPGLNSGVDGLRQLGPALHELRGTLASLQEVVRKLGDNPTNFLFGRTTIEEFVP</sequence>
<gene>
    <name evidence="3" type="ORF">C7440_1225</name>
</gene>
<keyword evidence="1" id="KW-0472">Membrane</keyword>
<dbReference type="RefSeq" id="WP_116517801.1">
    <property type="nucleotide sequence ID" value="NZ_JACCEX010000001.1"/>
</dbReference>
<dbReference type="PANTHER" id="PTHR36698">
    <property type="entry name" value="BLL5892 PROTEIN"/>
    <property type="match status" value="1"/>
</dbReference>
<dbReference type="AlphaFoldDB" id="A0A2U1CSL0"/>
<evidence type="ECO:0000313" key="3">
    <source>
        <dbReference type="EMBL" id="PVY68814.1"/>
    </source>
</evidence>
<dbReference type="Pfam" id="PF02470">
    <property type="entry name" value="MlaD"/>
    <property type="match status" value="1"/>
</dbReference>
<dbReference type="STRING" id="1231391.GCA_000308195_03056"/>